<dbReference type="GO" id="GO:0016787">
    <property type="term" value="F:hydrolase activity"/>
    <property type="evidence" value="ECO:0007669"/>
    <property type="project" value="UniProtKB-KW"/>
</dbReference>
<gene>
    <name evidence="2" type="ORF">OLMES_3990</name>
</gene>
<protein>
    <submittedName>
        <fullName evidence="2">Metal dependent phosphohydrolase</fullName>
    </submittedName>
</protein>
<dbReference type="PANTHER" id="PTHR40202">
    <property type="match status" value="1"/>
</dbReference>
<evidence type="ECO:0000259" key="1">
    <source>
        <dbReference type="Pfam" id="PF01966"/>
    </source>
</evidence>
<reference evidence="2 3" key="1">
    <citation type="submission" date="2017-05" db="EMBL/GenBank/DDBJ databases">
        <title>Genomic insights into alkan degradation activity of Oleiphilus messinensis.</title>
        <authorList>
            <person name="Kozyavkin S.A."/>
            <person name="Slesarev A.I."/>
            <person name="Golyshin P.N."/>
            <person name="Korzhenkov A."/>
            <person name="Golyshina O.N."/>
            <person name="Toshchakov S.V."/>
        </authorList>
    </citation>
    <scope>NUCLEOTIDE SEQUENCE [LARGE SCALE GENOMIC DNA]</scope>
    <source>
        <strain evidence="2 3">ME102</strain>
    </source>
</reference>
<dbReference type="Gene3D" id="1.10.3210.10">
    <property type="entry name" value="Hypothetical protein af1432"/>
    <property type="match status" value="1"/>
</dbReference>
<dbReference type="InterPro" id="IPR052567">
    <property type="entry name" value="OP_Dioxygenase"/>
</dbReference>
<feature type="domain" description="HD" evidence="1">
    <location>
        <begin position="33"/>
        <end position="92"/>
    </location>
</feature>
<dbReference type="Pfam" id="PF01966">
    <property type="entry name" value="HD"/>
    <property type="match status" value="1"/>
</dbReference>
<proteinExistence type="predicted"/>
<dbReference type="SUPFAM" id="SSF109604">
    <property type="entry name" value="HD-domain/PDEase-like"/>
    <property type="match status" value="1"/>
</dbReference>
<dbReference type="RefSeq" id="WP_087462836.1">
    <property type="nucleotide sequence ID" value="NZ_CP021425.1"/>
</dbReference>
<dbReference type="InterPro" id="IPR003607">
    <property type="entry name" value="HD/PDEase_dom"/>
</dbReference>
<dbReference type="EMBL" id="CP021425">
    <property type="protein sequence ID" value="ARU58009.1"/>
    <property type="molecule type" value="Genomic_DNA"/>
</dbReference>
<keyword evidence="2" id="KW-0378">Hydrolase</keyword>
<evidence type="ECO:0000313" key="2">
    <source>
        <dbReference type="EMBL" id="ARU58009.1"/>
    </source>
</evidence>
<organism evidence="2 3">
    <name type="scientific">Oleiphilus messinensis</name>
    <dbReference type="NCBI Taxonomy" id="141451"/>
    <lineage>
        <taxon>Bacteria</taxon>
        <taxon>Pseudomonadati</taxon>
        <taxon>Pseudomonadota</taxon>
        <taxon>Gammaproteobacteria</taxon>
        <taxon>Oceanospirillales</taxon>
        <taxon>Oleiphilaceae</taxon>
        <taxon>Oleiphilus</taxon>
    </lineage>
</organism>
<dbReference type="PANTHER" id="PTHR40202:SF1">
    <property type="entry name" value="HD DOMAIN-CONTAINING PROTEIN"/>
    <property type="match status" value="1"/>
</dbReference>
<dbReference type="CDD" id="cd00077">
    <property type="entry name" value="HDc"/>
    <property type="match status" value="1"/>
</dbReference>
<dbReference type="AlphaFoldDB" id="A0A1Y0ICZ5"/>
<sequence length="185" mass="20568">MNIKPLESLPELLAAIESFGSAHYGEAVTQEQHMLQCATLAEREGAPDSLIVAALLHDIGHSLRVNAVARPETDFHHEVAGARMLTKLFAETITTPIQLHVAAKRYLCAIDRSYFEGLSDASVHSLELQGGPMTEEQCQRFRNAEYFEEAIALRRYDDLGKDIGADVPPLQYFVPLMEKMLKSSN</sequence>
<dbReference type="KEGG" id="ome:OLMES_3990"/>
<accession>A0A1Y0ICZ5</accession>
<keyword evidence="3" id="KW-1185">Reference proteome</keyword>
<dbReference type="InterPro" id="IPR006674">
    <property type="entry name" value="HD_domain"/>
</dbReference>
<evidence type="ECO:0000313" key="3">
    <source>
        <dbReference type="Proteomes" id="UP000196027"/>
    </source>
</evidence>
<dbReference type="OrthoDB" id="823268at2"/>
<dbReference type="Proteomes" id="UP000196027">
    <property type="component" value="Chromosome"/>
</dbReference>
<name>A0A1Y0ICZ5_9GAMM</name>